<evidence type="ECO:0000259" key="10">
    <source>
        <dbReference type="PROSITE" id="PS51192"/>
    </source>
</evidence>
<dbReference type="CDD" id="cd09641">
    <property type="entry name" value="Cas3''_I"/>
    <property type="match status" value="1"/>
</dbReference>
<evidence type="ECO:0000256" key="8">
    <source>
        <dbReference type="ARBA" id="ARBA00022840"/>
    </source>
</evidence>
<dbReference type="NCBIfam" id="TIGR01587">
    <property type="entry name" value="cas3_core"/>
    <property type="match status" value="1"/>
</dbReference>
<dbReference type="GO" id="GO:0004519">
    <property type="term" value="F:endonuclease activity"/>
    <property type="evidence" value="ECO:0007669"/>
    <property type="project" value="UniProtKB-KW"/>
</dbReference>
<comment type="caution">
    <text evidence="12">The sequence shown here is derived from an EMBL/GenBank/DDBJ whole genome shotgun (WGS) entry which is preliminary data.</text>
</comment>
<keyword evidence="13" id="KW-1185">Reference proteome</keyword>
<dbReference type="eggNOG" id="COG1203">
    <property type="taxonomic scope" value="Bacteria"/>
</dbReference>
<dbReference type="HOGENOM" id="CLU_013924_1_0_11"/>
<organism evidence="12 13">
    <name type="scientific">Bifidobacterium angulatum DSM 20098 = JCM 7096</name>
    <dbReference type="NCBI Taxonomy" id="518635"/>
    <lineage>
        <taxon>Bacteria</taxon>
        <taxon>Bacillati</taxon>
        <taxon>Actinomycetota</taxon>
        <taxon>Actinomycetes</taxon>
        <taxon>Bifidobacteriales</taxon>
        <taxon>Bifidobacteriaceae</taxon>
        <taxon>Bifidobacterium</taxon>
    </lineage>
</organism>
<dbReference type="Gene3D" id="3.40.50.300">
    <property type="entry name" value="P-loop containing nucleotide triphosphate hydrolases"/>
    <property type="match status" value="2"/>
</dbReference>
<dbReference type="InterPro" id="IPR014001">
    <property type="entry name" value="Helicase_ATP-bd"/>
</dbReference>
<keyword evidence="4" id="KW-0479">Metal-binding</keyword>
<evidence type="ECO:0000313" key="13">
    <source>
        <dbReference type="Proteomes" id="UP000006408"/>
    </source>
</evidence>
<dbReference type="InterPro" id="IPR038257">
    <property type="entry name" value="CRISPR-assoc_Cas3_HD_sf"/>
</dbReference>
<dbReference type="GO" id="GO:0016787">
    <property type="term" value="F:hydrolase activity"/>
    <property type="evidence" value="ECO:0007669"/>
    <property type="project" value="UniProtKB-KW"/>
</dbReference>
<keyword evidence="6 12" id="KW-0378">Hydrolase</keyword>
<dbReference type="PANTHER" id="PTHR47963">
    <property type="entry name" value="DEAD-BOX ATP-DEPENDENT RNA HELICASE 47, MITOCHONDRIAL"/>
    <property type="match status" value="1"/>
</dbReference>
<dbReference type="SMART" id="SM00487">
    <property type="entry name" value="DEXDc"/>
    <property type="match status" value="1"/>
</dbReference>
<evidence type="ECO:0000256" key="2">
    <source>
        <dbReference type="ARBA" id="ARBA00009046"/>
    </source>
</evidence>
<dbReference type="PANTHER" id="PTHR47963:SF9">
    <property type="entry name" value="CRISPR-ASSOCIATED ENDONUCLEASE_HELICASE CAS3"/>
    <property type="match status" value="1"/>
</dbReference>
<dbReference type="InterPro" id="IPR050547">
    <property type="entry name" value="DEAD_box_RNA_helicases"/>
</dbReference>
<dbReference type="InterPro" id="IPR054712">
    <property type="entry name" value="Cas3-like_dom"/>
</dbReference>
<dbReference type="PATRIC" id="fig|518635.7.peg.1220"/>
<dbReference type="Pfam" id="PF18019">
    <property type="entry name" value="Cas3_HD"/>
    <property type="match status" value="1"/>
</dbReference>
<dbReference type="InterPro" id="IPR027417">
    <property type="entry name" value="P-loop_NTPase"/>
</dbReference>
<keyword evidence="5" id="KW-0547">Nucleotide-binding</keyword>
<evidence type="ECO:0000256" key="6">
    <source>
        <dbReference type="ARBA" id="ARBA00022801"/>
    </source>
</evidence>
<feature type="domain" description="HD Cas3-type" evidence="11">
    <location>
        <begin position="1"/>
        <end position="200"/>
    </location>
</feature>
<comment type="similarity">
    <text evidence="2">In the central section; belongs to the CRISPR-associated helicase Cas3 family.</text>
</comment>
<keyword evidence="12" id="KW-0255">Endonuclease</keyword>
<evidence type="ECO:0000256" key="5">
    <source>
        <dbReference type="ARBA" id="ARBA00022741"/>
    </source>
</evidence>
<evidence type="ECO:0000256" key="3">
    <source>
        <dbReference type="ARBA" id="ARBA00022722"/>
    </source>
</evidence>
<dbReference type="EMBL" id="ABYS02000009">
    <property type="protein sequence ID" value="EEP20788.1"/>
    <property type="molecule type" value="Genomic_DNA"/>
</dbReference>
<reference evidence="12" key="1">
    <citation type="submission" date="2009-04" db="EMBL/GenBank/DDBJ databases">
        <authorList>
            <person name="Weinstock G."/>
            <person name="Sodergren E."/>
            <person name="Clifton S."/>
            <person name="Fulton L."/>
            <person name="Fulton B."/>
            <person name="Courtney L."/>
            <person name="Fronick C."/>
            <person name="Harrison M."/>
            <person name="Strong C."/>
            <person name="Farmer C."/>
            <person name="Delahaunty K."/>
            <person name="Markovic C."/>
            <person name="Hall O."/>
            <person name="Minx P."/>
            <person name="Tomlinson C."/>
            <person name="Mitreva M."/>
            <person name="Nelson J."/>
            <person name="Hou S."/>
            <person name="Wollam A."/>
            <person name="Pepin K.H."/>
            <person name="Johnson M."/>
            <person name="Bhonagiri V."/>
            <person name="Nash W.E."/>
            <person name="Warren W."/>
            <person name="Chinwalla A."/>
            <person name="Mardis E.R."/>
            <person name="Wilson R.K."/>
        </authorList>
    </citation>
    <scope>NUCLEOTIDE SEQUENCE [LARGE SCALE GENOMIC DNA]</scope>
    <source>
        <strain evidence="12">DSM 20098</strain>
    </source>
</reference>
<accession>C4FG92</accession>
<keyword evidence="3" id="KW-0540">Nuclease</keyword>
<dbReference type="Pfam" id="PF22590">
    <property type="entry name" value="Cas3-like_C_2"/>
    <property type="match status" value="1"/>
</dbReference>
<feature type="domain" description="Helicase ATP-binding" evidence="10">
    <location>
        <begin position="294"/>
        <end position="507"/>
    </location>
</feature>
<proteinExistence type="inferred from homology"/>
<dbReference type="SUPFAM" id="SSF52540">
    <property type="entry name" value="P-loop containing nucleoside triphosphate hydrolases"/>
    <property type="match status" value="1"/>
</dbReference>
<evidence type="ECO:0000256" key="7">
    <source>
        <dbReference type="ARBA" id="ARBA00022806"/>
    </source>
</evidence>
<dbReference type="CDD" id="cd17930">
    <property type="entry name" value="DEXHc_cas3"/>
    <property type="match status" value="1"/>
</dbReference>
<keyword evidence="7" id="KW-0347">Helicase</keyword>
<dbReference type="GO" id="GO:0003723">
    <property type="term" value="F:RNA binding"/>
    <property type="evidence" value="ECO:0007669"/>
    <property type="project" value="TreeGrafter"/>
</dbReference>
<evidence type="ECO:0000256" key="1">
    <source>
        <dbReference type="ARBA" id="ARBA00006847"/>
    </source>
</evidence>
<comment type="similarity">
    <text evidence="1">In the N-terminal section; belongs to the CRISPR-associated nuclease Cas3-HD family.</text>
</comment>
<dbReference type="AlphaFoldDB" id="C4FG92"/>
<evidence type="ECO:0000256" key="4">
    <source>
        <dbReference type="ARBA" id="ARBA00022723"/>
    </source>
</evidence>
<dbReference type="GO" id="GO:0003724">
    <property type="term" value="F:RNA helicase activity"/>
    <property type="evidence" value="ECO:0007669"/>
    <property type="project" value="TreeGrafter"/>
</dbReference>
<dbReference type="InterPro" id="IPR006474">
    <property type="entry name" value="Helicase_Cas3_CRISPR-ass_core"/>
</dbReference>
<dbReference type="InterPro" id="IPR041372">
    <property type="entry name" value="Cas3_C"/>
</dbReference>
<evidence type="ECO:0000256" key="9">
    <source>
        <dbReference type="ARBA" id="ARBA00023118"/>
    </source>
</evidence>
<dbReference type="PROSITE" id="PS51192">
    <property type="entry name" value="HELICASE_ATP_BIND_1"/>
    <property type="match status" value="1"/>
</dbReference>
<dbReference type="PROSITE" id="PS51643">
    <property type="entry name" value="HD_CAS3"/>
    <property type="match status" value="1"/>
</dbReference>
<dbReference type="GO" id="GO:0051607">
    <property type="term" value="P:defense response to virus"/>
    <property type="evidence" value="ECO:0007669"/>
    <property type="project" value="UniProtKB-KW"/>
</dbReference>
<sequence length="1001" mass="110158">MADSAAVATKIWDTWVPQGTKDVIARDLGGDEKLARKLAVFLAGVHDIGKATPVFQAKPITFGAEAESFAWKAEKAGLPMIAGLRDCNHPTHPIAGEAILEGYLMRVHGWDRKTARQYACVVGGHHGIPPDKSKVEDAGLEKRRSGLDSTEWVAAQDELIGFIAGIAGIGQSEWASLSDIRFSVQSAVLATGLVIMADWIASNSDDGMFPLVRTDPWTDDDEMSSLLGDREGDDIQSWSGLRSRANRAWAYVQLPHAWVPEDVPSSCQELFSTRFRLPEGAKVRPVQEEAVRIANKTKQPGIMVIEAPMGEGKTEAALAAAEILAQRTGRGGVCVALPTMATTDAMFTRVHHWLEALPSCDFSNEKTVWLAHGKAQLNNDFRSIIASSHRRFSSVDQDENKWGNPRKQIDVPPETVVSDWLWGRKKGALANFLVCTVDQVLMGALQMKHVVLRQLAMANKVVIIDECHAYDAYMQEYLKMALEWLGGYRTPVILLSATLPEQQRAEMVEAYLKGWGSTECKSGSATGKPSILEMLRAGDSQIECNGSVHSSTPRGEKRVISDAYPLLTYTEGHEIKHVDVKPSGRSMDVRCEIIDDNDEALLGLMDILLADGGCIGVICDTVGRAQQTAELLGGRYGNDLVKLTHSRFMDIDRMSNERELRGLLGPESTVGNGKRPEKLIVVGTQVLEQSLDIDFDALITDIAPVDLIMQRLGRVHRHHRGDGECDRPRSLRKATCYIRGIKTWESDGPEFAKRVDSVYEAAALMEALAVLNLRDAVASCDQRLPQDIAHTVRSAYGDDRRTLIPSAWLARYDDACAKRDAKRAKKKKKAGTYLLQSVKSMNQNRLLVDWFSTQVDENDEDKGQRAVRDTQETVEVMLLHECDGEIRLMPWVGNERAGVENGAVIPTTVMPDDAVAKVAAQCAVRLPMGLCLPDKIDALIAALEDGCASEAACWQESPWLAGKLALFLHEKTNGFVSSELCGNAIAYSRETGLTYHRKEDN</sequence>
<gene>
    <name evidence="12" type="ORF">BIFANG_03358</name>
</gene>
<dbReference type="InterPro" id="IPR006483">
    <property type="entry name" value="CRISPR-assoc_Cas3_HD"/>
</dbReference>
<dbReference type="NCBIfam" id="TIGR01596">
    <property type="entry name" value="cas3_HD"/>
    <property type="match status" value="1"/>
</dbReference>
<keyword evidence="8" id="KW-0067">ATP-binding</keyword>
<keyword evidence="9" id="KW-0051">Antiviral defense</keyword>
<dbReference type="Gene3D" id="1.10.3210.30">
    <property type="match status" value="1"/>
</dbReference>
<dbReference type="Proteomes" id="UP000006408">
    <property type="component" value="Unassembled WGS sequence"/>
</dbReference>
<name>C4FG92_9BIFI</name>
<dbReference type="GO" id="GO:0005524">
    <property type="term" value="F:ATP binding"/>
    <property type="evidence" value="ECO:0007669"/>
    <property type="project" value="UniProtKB-KW"/>
</dbReference>
<dbReference type="EC" id="3.1.-.-" evidence="12"/>
<protein>
    <submittedName>
        <fullName evidence="12">CRISPR-associated endonuclease Cas3-HD</fullName>
        <ecNumber evidence="12">3.1.-.-</ecNumber>
    </submittedName>
</protein>
<dbReference type="GO" id="GO:0046872">
    <property type="term" value="F:metal ion binding"/>
    <property type="evidence" value="ECO:0007669"/>
    <property type="project" value="UniProtKB-KW"/>
</dbReference>
<dbReference type="Pfam" id="PF18395">
    <property type="entry name" value="Cas3_C"/>
    <property type="match status" value="1"/>
</dbReference>
<evidence type="ECO:0000259" key="11">
    <source>
        <dbReference type="PROSITE" id="PS51643"/>
    </source>
</evidence>
<evidence type="ECO:0000313" key="12">
    <source>
        <dbReference type="EMBL" id="EEP20788.1"/>
    </source>
</evidence>